<keyword evidence="1" id="KW-1185">Reference proteome</keyword>
<reference evidence="2" key="2">
    <citation type="submission" date="2020-10" db="UniProtKB">
        <authorList>
            <consortium name="WormBaseParasite"/>
        </authorList>
    </citation>
    <scope>IDENTIFICATION</scope>
</reference>
<evidence type="ECO:0000313" key="1">
    <source>
        <dbReference type="Proteomes" id="UP000492821"/>
    </source>
</evidence>
<accession>A0A7E4VYH4</accession>
<dbReference type="WBParaSite" id="Pan_g463.t1">
    <property type="protein sequence ID" value="Pan_g463.t1"/>
    <property type="gene ID" value="Pan_g463"/>
</dbReference>
<protein>
    <submittedName>
        <fullName evidence="2">Zn_Tnp_IS1 domain-containing protein</fullName>
    </submittedName>
</protein>
<sequence length="68" mass="7818">MDKRQPDALLNRFSIVTSVHACFCRQEALFFDRKSVKQTQPYCLLCKNKNIDVSFSQYTAGNVVCNLL</sequence>
<name>A0A7E4VYH4_PANRE</name>
<organism evidence="1 2">
    <name type="scientific">Panagrellus redivivus</name>
    <name type="common">Microworm</name>
    <dbReference type="NCBI Taxonomy" id="6233"/>
    <lineage>
        <taxon>Eukaryota</taxon>
        <taxon>Metazoa</taxon>
        <taxon>Ecdysozoa</taxon>
        <taxon>Nematoda</taxon>
        <taxon>Chromadorea</taxon>
        <taxon>Rhabditida</taxon>
        <taxon>Tylenchina</taxon>
        <taxon>Panagrolaimomorpha</taxon>
        <taxon>Panagrolaimoidea</taxon>
        <taxon>Panagrolaimidae</taxon>
        <taxon>Panagrellus</taxon>
    </lineage>
</organism>
<reference evidence="1" key="1">
    <citation type="journal article" date="2013" name="Genetics">
        <title>The draft genome and transcriptome of Panagrellus redivivus are shaped by the harsh demands of a free-living lifestyle.</title>
        <authorList>
            <person name="Srinivasan J."/>
            <person name="Dillman A.R."/>
            <person name="Macchietto M.G."/>
            <person name="Heikkinen L."/>
            <person name="Lakso M."/>
            <person name="Fracchia K.M."/>
            <person name="Antoshechkin I."/>
            <person name="Mortazavi A."/>
            <person name="Wong G."/>
            <person name="Sternberg P.W."/>
        </authorList>
    </citation>
    <scope>NUCLEOTIDE SEQUENCE [LARGE SCALE GENOMIC DNA]</scope>
    <source>
        <strain evidence="1">MT8872</strain>
    </source>
</reference>
<dbReference type="AlphaFoldDB" id="A0A7E4VYH4"/>
<evidence type="ECO:0000313" key="2">
    <source>
        <dbReference type="WBParaSite" id="Pan_g463.t1"/>
    </source>
</evidence>
<proteinExistence type="predicted"/>
<dbReference type="Proteomes" id="UP000492821">
    <property type="component" value="Unassembled WGS sequence"/>
</dbReference>